<dbReference type="PROSITE" id="PS00941">
    <property type="entry name" value="CARBOXYLESTERASE_B_2"/>
    <property type="match status" value="1"/>
</dbReference>
<dbReference type="PANTHER" id="PTHR11559">
    <property type="entry name" value="CARBOXYLESTERASE"/>
    <property type="match status" value="1"/>
</dbReference>
<feature type="domain" description="Carboxylesterase type B" evidence="2">
    <location>
        <begin position="240"/>
        <end position="303"/>
    </location>
</feature>
<evidence type="ECO:0000259" key="2">
    <source>
        <dbReference type="Pfam" id="PF00135"/>
    </source>
</evidence>
<keyword evidence="4" id="KW-1185">Reference proteome</keyword>
<reference evidence="3 4" key="1">
    <citation type="submission" date="2015-07" db="EMBL/GenBank/DDBJ databases">
        <title>The genome of Melipona quadrifasciata.</title>
        <authorList>
            <person name="Pan H."/>
            <person name="Kapheim K."/>
        </authorList>
    </citation>
    <scope>NUCLEOTIDE SEQUENCE [LARGE SCALE GENOMIC DNA]</scope>
    <source>
        <strain evidence="3">0111107301</strain>
        <tissue evidence="3">Whole body</tissue>
    </source>
</reference>
<protein>
    <submittedName>
        <fullName evidence="3">Acetylcholinesterase</fullName>
    </submittedName>
</protein>
<dbReference type="STRING" id="166423.A0A0M8ZRE5"/>
<evidence type="ECO:0000256" key="1">
    <source>
        <dbReference type="ARBA" id="ARBA00023180"/>
    </source>
</evidence>
<dbReference type="AlphaFoldDB" id="A0A0M8ZRE5"/>
<dbReference type="Pfam" id="PF00135">
    <property type="entry name" value="COesterase"/>
    <property type="match status" value="2"/>
</dbReference>
<accession>A0A0M8ZRE5</accession>
<name>A0A0M8ZRE5_9HYME</name>
<feature type="domain" description="Carboxylesterase type B" evidence="2">
    <location>
        <begin position="5"/>
        <end position="171"/>
    </location>
</feature>
<evidence type="ECO:0000313" key="4">
    <source>
        <dbReference type="Proteomes" id="UP000053105"/>
    </source>
</evidence>
<dbReference type="SUPFAM" id="SSF53474">
    <property type="entry name" value="alpha/beta-Hydrolases"/>
    <property type="match status" value="2"/>
</dbReference>
<dbReference type="InterPro" id="IPR029058">
    <property type="entry name" value="AB_hydrolase_fold"/>
</dbReference>
<organism evidence="3 4">
    <name type="scientific">Melipona quadrifasciata</name>
    <dbReference type="NCBI Taxonomy" id="166423"/>
    <lineage>
        <taxon>Eukaryota</taxon>
        <taxon>Metazoa</taxon>
        <taxon>Ecdysozoa</taxon>
        <taxon>Arthropoda</taxon>
        <taxon>Hexapoda</taxon>
        <taxon>Insecta</taxon>
        <taxon>Pterygota</taxon>
        <taxon>Neoptera</taxon>
        <taxon>Endopterygota</taxon>
        <taxon>Hymenoptera</taxon>
        <taxon>Apocrita</taxon>
        <taxon>Aculeata</taxon>
        <taxon>Apoidea</taxon>
        <taxon>Anthophila</taxon>
        <taxon>Apidae</taxon>
        <taxon>Melipona</taxon>
    </lineage>
</organism>
<keyword evidence="1" id="KW-0325">Glycoprotein</keyword>
<dbReference type="InterPro" id="IPR002018">
    <property type="entry name" value="CarbesteraseB"/>
</dbReference>
<dbReference type="Gene3D" id="3.40.50.1820">
    <property type="entry name" value="alpha/beta hydrolase"/>
    <property type="match status" value="2"/>
</dbReference>
<evidence type="ECO:0000313" key="3">
    <source>
        <dbReference type="EMBL" id="KOX67999.1"/>
    </source>
</evidence>
<sequence>MSRENTVIRVKQGQLRGTVEKNRYGDEYLAFRGIPYAKPPLGPLRFKDPEPAEPWLDVRDASGYSDVCFQKSMITRDWRGSEDCLYLNVYKPITRRASRMSVMVWIHGGAFVEGSGDDEIYGPEYLMRKDVVLVAINYRLGVLGFLNLEHKVAAGNQGLKDQVMALKWVQSTGIPTTSLYSEKALAVPRSITKLYLRCLKTFVLRNNVNVQCIEKDVEKNPNHLVEGDLQITKNNLRELRLFHKAIAQSGVVVNFWASITKEPSKYAFLLAAKLGESSTDPETVVEFLRTIDVQKLVTTALTLLTPQRDISIISDNPISVVLIGIWFVTELLI</sequence>
<dbReference type="InterPro" id="IPR050309">
    <property type="entry name" value="Type-B_Carboxylest/Lipase"/>
</dbReference>
<dbReference type="Proteomes" id="UP000053105">
    <property type="component" value="Unassembled WGS sequence"/>
</dbReference>
<proteinExistence type="predicted"/>
<gene>
    <name evidence="3" type="ORF">WN51_07616</name>
</gene>
<dbReference type="OrthoDB" id="19653at2759"/>
<dbReference type="EMBL" id="KQ435960">
    <property type="protein sequence ID" value="KOX67999.1"/>
    <property type="molecule type" value="Genomic_DNA"/>
</dbReference>
<dbReference type="InterPro" id="IPR019819">
    <property type="entry name" value="Carboxylesterase_B_CS"/>
</dbReference>